<sequence length="670" mass="75522">MRLISWRLLLWLTLTCRTAGFDTEESSGDLTSFITRPEIKAPRFDVRVYDSSRVAPGYWFVASYSSMDPDPPTKKYIPCQAGPHIYDASGTLIWAGSCMVENQNVFDFKAANDIDGRSRLSFIMQRAYDDNNKKGGGMVLRDNFEVETFTPVTNDLGAFDIHEFNIVEGGRTALVTAYRPEYMHWASLGREEQGWVMTAGFEELEVATGKVVFEWSSVNHIPLSESNANVPETAPTESPGWDYIHVNSIDKNENGDYLLSARFTDAIYLISGQDGQILWRLGGKLNNFQKNFRVYRQHHARFMESNSTHMIISFFNNASDELTEDEEVSSVLVVQMNTAAVPMTATVLRRYNRPDGGLSRLRGNAQQLPNGNWFAGWSESGYHSEFTDNGTCVMEAKFFSDRFNTYRAYKFEFRGIPQEPPDVRAFVYGTRSSRLTTVFHVSWNGATEVASWNFYAQAGENTEPELVGEATKSGFETTFIADGYFDWVSVDAIDAQGSIISRSKIERTITPGDWRAAGFNPDDPLPTPQDPLMVSGNDDGEGEGESEDPAEGDDDDDDDDGEEEEENDSNLPIIINNNNNKNTPQSQKTTTKTTTALIEAEQSKRLAAEMTWKFLNGFFRLLIFLLMIRFILATINAQSRTLRRCFRRLRVSVIRPRSSIEIPSSVEEPV</sequence>
<feature type="transmembrane region" description="Helical" evidence="2">
    <location>
        <begin position="618"/>
        <end position="637"/>
    </location>
</feature>
<evidence type="ECO:0008006" key="6">
    <source>
        <dbReference type="Google" id="ProtNLM"/>
    </source>
</evidence>
<accession>A0A232LV48</accession>
<keyword evidence="3" id="KW-0732">Signal</keyword>
<dbReference type="AlphaFoldDB" id="A0A232LV48"/>
<keyword evidence="5" id="KW-1185">Reference proteome</keyword>
<dbReference type="OrthoDB" id="5427350at2759"/>
<feature type="compositionally biased region" description="Acidic residues" evidence="1">
    <location>
        <begin position="538"/>
        <end position="568"/>
    </location>
</feature>
<dbReference type="EMBL" id="NPHW01004380">
    <property type="protein sequence ID" value="OXV08002.1"/>
    <property type="molecule type" value="Genomic_DNA"/>
</dbReference>
<reference evidence="4 5" key="1">
    <citation type="journal article" date="2015" name="Environ. Microbiol.">
        <title>Metagenome sequence of Elaphomyces granulatus from sporocarp tissue reveals Ascomycota ectomycorrhizal fingerprints of genome expansion and a Proteobacteria-rich microbiome.</title>
        <authorList>
            <person name="Quandt C.A."/>
            <person name="Kohler A."/>
            <person name="Hesse C.N."/>
            <person name="Sharpton T.J."/>
            <person name="Martin F."/>
            <person name="Spatafora J.W."/>
        </authorList>
    </citation>
    <scope>NUCLEOTIDE SEQUENCE [LARGE SCALE GENOMIC DNA]</scope>
    <source>
        <strain evidence="4 5">OSC145934</strain>
    </source>
</reference>
<evidence type="ECO:0000313" key="5">
    <source>
        <dbReference type="Proteomes" id="UP000243515"/>
    </source>
</evidence>
<protein>
    <recommendedName>
        <fullName evidence="6">ASST-domain-containing protein</fullName>
    </recommendedName>
</protein>
<name>A0A232LV48_9EURO</name>
<proteinExistence type="predicted"/>
<dbReference type="PANTHER" id="PTHR35340">
    <property type="entry name" value="PQQ ENZYME REPEAT PROTEIN-RELATED"/>
    <property type="match status" value="1"/>
</dbReference>
<dbReference type="InterPro" id="IPR053143">
    <property type="entry name" value="Arylsulfate_ST"/>
</dbReference>
<dbReference type="InterPro" id="IPR039535">
    <property type="entry name" value="ASST-like"/>
</dbReference>
<feature type="region of interest" description="Disordered" evidence="1">
    <location>
        <begin position="512"/>
        <end position="592"/>
    </location>
</feature>
<dbReference type="PANTHER" id="PTHR35340:SF8">
    <property type="entry name" value="ASST-DOMAIN-CONTAINING PROTEIN"/>
    <property type="match status" value="1"/>
</dbReference>
<keyword evidence="2" id="KW-0472">Membrane</keyword>
<dbReference type="Pfam" id="PF14269">
    <property type="entry name" value="Arylsulfotran_2"/>
    <property type="match status" value="1"/>
</dbReference>
<dbReference type="Proteomes" id="UP000243515">
    <property type="component" value="Unassembled WGS sequence"/>
</dbReference>
<keyword evidence="2" id="KW-0812">Transmembrane</keyword>
<evidence type="ECO:0000256" key="3">
    <source>
        <dbReference type="SAM" id="SignalP"/>
    </source>
</evidence>
<evidence type="ECO:0000256" key="1">
    <source>
        <dbReference type="SAM" id="MobiDB-lite"/>
    </source>
</evidence>
<feature type="compositionally biased region" description="Low complexity" evidence="1">
    <location>
        <begin position="569"/>
        <end position="592"/>
    </location>
</feature>
<gene>
    <name evidence="4" type="ORF">Egran_04234</name>
</gene>
<keyword evidence="2" id="KW-1133">Transmembrane helix</keyword>
<comment type="caution">
    <text evidence="4">The sequence shown here is derived from an EMBL/GenBank/DDBJ whole genome shotgun (WGS) entry which is preliminary data.</text>
</comment>
<organism evidence="4 5">
    <name type="scientific">Elaphomyces granulatus</name>
    <dbReference type="NCBI Taxonomy" id="519963"/>
    <lineage>
        <taxon>Eukaryota</taxon>
        <taxon>Fungi</taxon>
        <taxon>Dikarya</taxon>
        <taxon>Ascomycota</taxon>
        <taxon>Pezizomycotina</taxon>
        <taxon>Eurotiomycetes</taxon>
        <taxon>Eurotiomycetidae</taxon>
        <taxon>Eurotiales</taxon>
        <taxon>Elaphomycetaceae</taxon>
        <taxon>Elaphomyces</taxon>
    </lineage>
</organism>
<evidence type="ECO:0000313" key="4">
    <source>
        <dbReference type="EMBL" id="OXV08002.1"/>
    </source>
</evidence>
<evidence type="ECO:0000256" key="2">
    <source>
        <dbReference type="SAM" id="Phobius"/>
    </source>
</evidence>
<feature type="chain" id="PRO_5012534025" description="ASST-domain-containing protein" evidence="3">
    <location>
        <begin position="21"/>
        <end position="670"/>
    </location>
</feature>
<feature type="signal peptide" evidence="3">
    <location>
        <begin position="1"/>
        <end position="20"/>
    </location>
</feature>